<dbReference type="Gene3D" id="3.40.50.410">
    <property type="entry name" value="von Willebrand factor, type A domain"/>
    <property type="match status" value="1"/>
</dbReference>
<dbReference type="RefSeq" id="WP_313992970.1">
    <property type="nucleotide sequence ID" value="NZ_JASJOT010000002.1"/>
</dbReference>
<evidence type="ECO:0000256" key="1">
    <source>
        <dbReference type="SAM" id="Coils"/>
    </source>
</evidence>
<evidence type="ECO:0000313" key="2">
    <source>
        <dbReference type="EMBL" id="MDJ1492288.1"/>
    </source>
</evidence>
<dbReference type="SUPFAM" id="SSF53300">
    <property type="entry name" value="vWA-like"/>
    <property type="match status" value="1"/>
</dbReference>
<accession>A0ABT7CEZ8</accession>
<keyword evidence="1" id="KW-0175">Coiled coil</keyword>
<dbReference type="InterPro" id="IPR008912">
    <property type="entry name" value="Uncharacterised_CoxE"/>
</dbReference>
<dbReference type="EMBL" id="JASJOT010000002">
    <property type="protein sequence ID" value="MDJ1492288.1"/>
    <property type="molecule type" value="Genomic_DNA"/>
</dbReference>
<organism evidence="2 3">
    <name type="scientific">Xanthocytophaga flava</name>
    <dbReference type="NCBI Taxonomy" id="3048013"/>
    <lineage>
        <taxon>Bacteria</taxon>
        <taxon>Pseudomonadati</taxon>
        <taxon>Bacteroidota</taxon>
        <taxon>Cytophagia</taxon>
        <taxon>Cytophagales</taxon>
        <taxon>Rhodocytophagaceae</taxon>
        <taxon>Xanthocytophaga</taxon>
    </lineage>
</organism>
<dbReference type="Pfam" id="PF05762">
    <property type="entry name" value="VWA_CoxE"/>
    <property type="match status" value="1"/>
</dbReference>
<dbReference type="PANTHER" id="PTHR36846:SF1">
    <property type="entry name" value="PROTEIN VIAA"/>
    <property type="match status" value="1"/>
</dbReference>
<feature type="coiled-coil region" evidence="1">
    <location>
        <begin position="259"/>
        <end position="286"/>
    </location>
</feature>
<protein>
    <submittedName>
        <fullName evidence="2">VWA domain-containing protein</fullName>
    </submittedName>
</protein>
<comment type="caution">
    <text evidence="2">The sequence shown here is derived from an EMBL/GenBank/DDBJ whole genome shotgun (WGS) entry which is preliminary data.</text>
</comment>
<evidence type="ECO:0000313" key="3">
    <source>
        <dbReference type="Proteomes" id="UP001228581"/>
    </source>
</evidence>
<keyword evidence="3" id="KW-1185">Reference proteome</keyword>
<dbReference type="Proteomes" id="UP001228581">
    <property type="component" value="Unassembled WGS sequence"/>
</dbReference>
<proteinExistence type="predicted"/>
<gene>
    <name evidence="2" type="ORF">QNI19_05050</name>
</gene>
<reference evidence="2 3" key="1">
    <citation type="submission" date="2023-05" db="EMBL/GenBank/DDBJ databases">
        <authorList>
            <person name="Zhang X."/>
        </authorList>
    </citation>
    <scope>NUCLEOTIDE SEQUENCE [LARGE SCALE GENOMIC DNA]</scope>
    <source>
        <strain evidence="2 3">DM2B3-1</strain>
    </source>
</reference>
<name>A0ABT7CEZ8_9BACT</name>
<dbReference type="PANTHER" id="PTHR36846">
    <property type="entry name" value="PROTEIN VIAA"/>
    <property type="match status" value="1"/>
</dbReference>
<dbReference type="InterPro" id="IPR036465">
    <property type="entry name" value="vWFA_dom_sf"/>
</dbReference>
<sequence length="548" mass="64550">MNVEQEFKQFVEFGHIFDKSTRRELVRYLKTKLYEPSSLKDNELAVTDSQEGWITVLDKIFTEDKLLRVTVGNEALATQIIHDTLLWMRRSQNEINKNNPCQEEFGMFQSWRDRPLRLWAETWYHLTNFLKEAYTREQLDVSFYEYHFDPVFRDRERFYKEIEGEGEDTHPVNRFVNDLLRQWEILLVQKSLQYEMQEIQEKMQAYSELLYAKASEYEKMVDLLEPFAQEVGRFWNMSRGLWKQTNFDVLQKYRELLKNEDSIRELADLLGRMREAQIEIEHEQYEYAIAKATYRPSLEESTEIGGVYESNNLNYLLPAETVLLGDTETEMAFYKKYIDNGLLTFQFQGREIVKGEGSASGNRELIRRKHKGPFIICVDASASMEGTPEYVAKVCCFAILQMAAREKRSCYLISFSTGLHTINLLELENSMDQLVKFLSMTFNGGTDIHPPMYEALTMLQTHNYKEADVLMISDFIMYEMQDPLLKRIRQEQQKGTHFHSLTVHTGTDPNIRVVEVFDNYWIYNPESKEIGRQLAVDLQKINVGIPQI</sequence>